<dbReference type="EMBL" id="RXHU01000072">
    <property type="protein sequence ID" value="RTE06760.1"/>
    <property type="molecule type" value="Genomic_DNA"/>
</dbReference>
<organism evidence="2 3">
    <name type="scientific">Paenibacillus whitsoniae</name>
    <dbReference type="NCBI Taxonomy" id="2496558"/>
    <lineage>
        <taxon>Bacteria</taxon>
        <taxon>Bacillati</taxon>
        <taxon>Bacillota</taxon>
        <taxon>Bacilli</taxon>
        <taxon>Bacillales</taxon>
        <taxon>Paenibacillaceae</taxon>
        <taxon>Paenibacillus</taxon>
    </lineage>
</organism>
<comment type="caution">
    <text evidence="2">The sequence shown here is derived from an EMBL/GenBank/DDBJ whole genome shotgun (WGS) entry which is preliminary data.</text>
</comment>
<name>A0A3S0BIR5_9BACL</name>
<proteinExistence type="predicted"/>
<keyword evidence="1" id="KW-0732">Signal</keyword>
<keyword evidence="3" id="KW-1185">Reference proteome</keyword>
<dbReference type="PROSITE" id="PS51257">
    <property type="entry name" value="PROKAR_LIPOPROTEIN"/>
    <property type="match status" value="1"/>
</dbReference>
<dbReference type="RefSeq" id="WP_126143474.1">
    <property type="nucleotide sequence ID" value="NZ_RXHU01000072.1"/>
</dbReference>
<accession>A0A3S0BIR5</accession>
<evidence type="ECO:0000313" key="3">
    <source>
        <dbReference type="Proteomes" id="UP000276128"/>
    </source>
</evidence>
<reference evidence="2 3" key="1">
    <citation type="submission" date="2018-12" db="EMBL/GenBank/DDBJ databases">
        <title>Bacillus ochoae sp. nov., Paenibacillus whitsoniae sp. nov., Paenibacillus spiritus sp. nov. Isolated from the Mars Exploration Rover during spacecraft assembly.</title>
        <authorList>
            <person name="Seuylemezian A."/>
            <person name="Vaishampayan P."/>
        </authorList>
    </citation>
    <scope>NUCLEOTIDE SEQUENCE [LARGE SCALE GENOMIC DNA]</scope>
    <source>
        <strain evidence="2 3">MER 54</strain>
    </source>
</reference>
<protein>
    <recommendedName>
        <fullName evidence="4">Lipoprotein</fullName>
    </recommendedName>
</protein>
<dbReference type="SUPFAM" id="SSF75011">
    <property type="entry name" value="3-carboxy-cis,cis-mucoante lactonizing enzyme"/>
    <property type="match status" value="1"/>
</dbReference>
<gene>
    <name evidence="2" type="ORF">EJQ19_22425</name>
</gene>
<feature type="signal peptide" evidence="1">
    <location>
        <begin position="1"/>
        <end position="21"/>
    </location>
</feature>
<evidence type="ECO:0000313" key="2">
    <source>
        <dbReference type="EMBL" id="RTE06760.1"/>
    </source>
</evidence>
<dbReference type="Proteomes" id="UP000276128">
    <property type="component" value="Unassembled WGS sequence"/>
</dbReference>
<evidence type="ECO:0008006" key="4">
    <source>
        <dbReference type="Google" id="ProtNLM"/>
    </source>
</evidence>
<dbReference type="AlphaFoldDB" id="A0A3S0BIR5"/>
<sequence length="382" mass="41035">MRIAQLSCVVLAAGLIALTGAGCQKRETAVVQASAAPSVSPTAPPKATEPTAKQVNALAGITQEEAGIKIRVDMPEIKDFLAQSKQGPIIPALKQNAIPQGMAYVEEKNWIVISHYREEGKSGLLTVVDAGSGKLVKALELYKDAATPYTGHAGGVAVSSRYVWLSSDGNLYYFPKDDLLQAGETGKLVFKGLVSTGTRASFNAYADGVLWAGEFAQGTSYPTDASHYLTNRDGKEHKAWAVGYKLDPATDMPVALKGEKAGSALTPDLILSLPDSVQGMYLNADGVWLSQSYGRNSISDITRYKHTASEAPHATVKVGQAEVPVWFLDSKDKGKKMVVPPMAEGIFERSGDLHILFESGATKYMTSSTYALDRIHILPWRE</sequence>
<dbReference type="OrthoDB" id="9772095at2"/>
<feature type="chain" id="PRO_5038613064" description="Lipoprotein" evidence="1">
    <location>
        <begin position="22"/>
        <end position="382"/>
    </location>
</feature>
<evidence type="ECO:0000256" key="1">
    <source>
        <dbReference type="SAM" id="SignalP"/>
    </source>
</evidence>